<proteinExistence type="predicted"/>
<dbReference type="EMBL" id="CAJNOC010000253">
    <property type="protein sequence ID" value="CAF0733915.1"/>
    <property type="molecule type" value="Genomic_DNA"/>
</dbReference>
<sequence>MTSTQNISKRIFLGGTNQGMEIDESMFFGVKHNRGKDLKSERIWVFGLYERTFKAKGHLKKREELIENFCNHILMNLFIGDGTFEAILQAIAKNNNFFRLFSISNLNDLTNDLEAFNFEDLDDEFYDRVIQYEKLEEMEDGDLADFFTIKVNQLHK</sequence>
<protein>
    <submittedName>
        <fullName evidence="1">Uncharacterized protein</fullName>
    </submittedName>
</protein>
<dbReference type="Proteomes" id="UP000663879">
    <property type="component" value="Unassembled WGS sequence"/>
</dbReference>
<name>A0A813N6R6_9BILA</name>
<keyword evidence="2" id="KW-1185">Reference proteome</keyword>
<reference evidence="1" key="1">
    <citation type="submission" date="2021-02" db="EMBL/GenBank/DDBJ databases">
        <authorList>
            <person name="Nowell W R."/>
        </authorList>
    </citation>
    <scope>NUCLEOTIDE SEQUENCE</scope>
    <source>
        <strain evidence="1">Ploen Becks lab</strain>
    </source>
</reference>
<evidence type="ECO:0000313" key="1">
    <source>
        <dbReference type="EMBL" id="CAF0733915.1"/>
    </source>
</evidence>
<gene>
    <name evidence="1" type="ORF">OXX778_LOCUS3016</name>
</gene>
<accession>A0A813N6R6</accession>
<dbReference type="AlphaFoldDB" id="A0A813N6R6"/>
<organism evidence="1 2">
    <name type="scientific">Brachionus calyciflorus</name>
    <dbReference type="NCBI Taxonomy" id="104777"/>
    <lineage>
        <taxon>Eukaryota</taxon>
        <taxon>Metazoa</taxon>
        <taxon>Spiralia</taxon>
        <taxon>Gnathifera</taxon>
        <taxon>Rotifera</taxon>
        <taxon>Eurotatoria</taxon>
        <taxon>Monogononta</taxon>
        <taxon>Pseudotrocha</taxon>
        <taxon>Ploima</taxon>
        <taxon>Brachionidae</taxon>
        <taxon>Brachionus</taxon>
    </lineage>
</organism>
<evidence type="ECO:0000313" key="2">
    <source>
        <dbReference type="Proteomes" id="UP000663879"/>
    </source>
</evidence>
<comment type="caution">
    <text evidence="1">The sequence shown here is derived from an EMBL/GenBank/DDBJ whole genome shotgun (WGS) entry which is preliminary data.</text>
</comment>